<dbReference type="Proteomes" id="UP001140562">
    <property type="component" value="Unassembled WGS sequence"/>
</dbReference>
<dbReference type="AlphaFoldDB" id="A0A9W9C1P8"/>
<feature type="compositionally biased region" description="Basic and acidic residues" evidence="1">
    <location>
        <begin position="106"/>
        <end position="121"/>
    </location>
</feature>
<feature type="region of interest" description="Disordered" evidence="1">
    <location>
        <begin position="1"/>
        <end position="68"/>
    </location>
</feature>
<evidence type="ECO:0000313" key="2">
    <source>
        <dbReference type="EMBL" id="KAJ4339060.1"/>
    </source>
</evidence>
<evidence type="ECO:0000256" key="1">
    <source>
        <dbReference type="SAM" id="MobiDB-lite"/>
    </source>
</evidence>
<dbReference type="EMBL" id="JAPEUV010000025">
    <property type="protein sequence ID" value="KAJ4339060.1"/>
    <property type="molecule type" value="Genomic_DNA"/>
</dbReference>
<sequence length="184" mass="20244">MASALPTNNPTSVTPAALAPAQLGNFRDGDNRDSDASDTDQSDASGRSLSPTRQGLSKTKKRKERRQFGAFADELGDLLGAAFQNKDEQQRTGLAASAHAAKRARQNMERAQARRQAKEQSKMVTAEQQRVAAERRGMTIQQHRGQKPDGIKKNGSDATKKRRSRQAREKLKKKLEQASAMDID</sequence>
<dbReference type="OrthoDB" id="3800694at2759"/>
<comment type="caution">
    <text evidence="2">The sequence shown here is derived from an EMBL/GenBank/DDBJ whole genome shotgun (WGS) entry which is preliminary data.</text>
</comment>
<evidence type="ECO:0000313" key="3">
    <source>
        <dbReference type="Proteomes" id="UP001140562"/>
    </source>
</evidence>
<feature type="compositionally biased region" description="Basic residues" evidence="1">
    <location>
        <begin position="160"/>
        <end position="173"/>
    </location>
</feature>
<feature type="compositionally biased region" description="Polar residues" evidence="1">
    <location>
        <begin position="1"/>
        <end position="14"/>
    </location>
</feature>
<reference evidence="2" key="1">
    <citation type="submission" date="2022-10" db="EMBL/GenBank/DDBJ databases">
        <title>Tapping the CABI collections for fungal endophytes: first genome assemblies for Collariella, Neodidymelliopsis, Ascochyta clinopodiicola, Didymella pomorum, Didymosphaeria variabile, Neocosmospora piperis and Neocucurbitaria cava.</title>
        <authorList>
            <person name="Hill R."/>
        </authorList>
    </citation>
    <scope>NUCLEOTIDE SEQUENCE</scope>
    <source>
        <strain evidence="2">IMI 360193</strain>
    </source>
</reference>
<protein>
    <submittedName>
        <fullName evidence="2">Uncharacterized protein</fullName>
    </submittedName>
</protein>
<proteinExistence type="predicted"/>
<keyword evidence="3" id="KW-1185">Reference proteome</keyword>
<name>A0A9W9C1P8_9PLEO</name>
<gene>
    <name evidence="2" type="ORF">N0V87_003495</name>
</gene>
<feature type="region of interest" description="Disordered" evidence="1">
    <location>
        <begin position="88"/>
        <end position="184"/>
    </location>
</feature>
<feature type="compositionally biased region" description="Basic and acidic residues" evidence="1">
    <location>
        <begin position="146"/>
        <end position="159"/>
    </location>
</feature>
<accession>A0A9W9C1P8</accession>
<feature type="compositionally biased region" description="Polar residues" evidence="1">
    <location>
        <begin position="47"/>
        <end position="57"/>
    </location>
</feature>
<organism evidence="2 3">
    <name type="scientific">Didymella glomerata</name>
    <dbReference type="NCBI Taxonomy" id="749621"/>
    <lineage>
        <taxon>Eukaryota</taxon>
        <taxon>Fungi</taxon>
        <taxon>Dikarya</taxon>
        <taxon>Ascomycota</taxon>
        <taxon>Pezizomycotina</taxon>
        <taxon>Dothideomycetes</taxon>
        <taxon>Pleosporomycetidae</taxon>
        <taxon>Pleosporales</taxon>
        <taxon>Pleosporineae</taxon>
        <taxon>Didymellaceae</taxon>
        <taxon>Didymella</taxon>
    </lineage>
</organism>